<reference evidence="2 3" key="1">
    <citation type="journal article" date="2019" name="Emerg. Microbes Infect.">
        <title>Comprehensive subspecies identification of 175 nontuberculous mycobacteria species based on 7547 genomic profiles.</title>
        <authorList>
            <person name="Matsumoto Y."/>
            <person name="Kinjo T."/>
            <person name="Motooka D."/>
            <person name="Nabeya D."/>
            <person name="Jung N."/>
            <person name="Uechi K."/>
            <person name="Horii T."/>
            <person name="Iida T."/>
            <person name="Fujita J."/>
            <person name="Nakamura S."/>
        </authorList>
    </citation>
    <scope>NUCLEOTIDE SEQUENCE [LARGE SCALE GENOMIC DNA]</scope>
    <source>
        <strain evidence="2 3">JCM 6377</strain>
    </source>
</reference>
<evidence type="ECO:0000256" key="1">
    <source>
        <dbReference type="SAM" id="MobiDB-lite"/>
    </source>
</evidence>
<dbReference type="Proteomes" id="UP000465302">
    <property type="component" value="Unassembled WGS sequence"/>
</dbReference>
<feature type="region of interest" description="Disordered" evidence="1">
    <location>
        <begin position="68"/>
        <end position="97"/>
    </location>
</feature>
<sequence length="97" mass="10694">MEPTTYQICVRGRLTERLAAVLEGMTLNAGTADSVFSGEVRDQSQLFGLLDRVRDLGLELISVQPQIGTGLPRHNEQRARRPVNHIADFATDHPGDP</sequence>
<name>A0A7I9WC75_MYCAG</name>
<gene>
    <name evidence="2" type="ORF">MAGR_63490</name>
</gene>
<organism evidence="2 3">
    <name type="scientific">Mycolicibacterium agri</name>
    <name type="common">Mycobacterium agri</name>
    <dbReference type="NCBI Taxonomy" id="36811"/>
    <lineage>
        <taxon>Bacteria</taxon>
        <taxon>Bacillati</taxon>
        <taxon>Actinomycetota</taxon>
        <taxon>Actinomycetes</taxon>
        <taxon>Mycobacteriales</taxon>
        <taxon>Mycobacteriaceae</taxon>
        <taxon>Mycolicibacterium</taxon>
    </lineage>
</organism>
<accession>A0A7I9WC75</accession>
<evidence type="ECO:0000313" key="2">
    <source>
        <dbReference type="EMBL" id="GFG54908.1"/>
    </source>
</evidence>
<evidence type="ECO:0000313" key="3">
    <source>
        <dbReference type="Proteomes" id="UP000465302"/>
    </source>
</evidence>
<dbReference type="EMBL" id="BLKS01000003">
    <property type="protein sequence ID" value="GFG54908.1"/>
    <property type="molecule type" value="Genomic_DNA"/>
</dbReference>
<comment type="caution">
    <text evidence="2">The sequence shown here is derived from an EMBL/GenBank/DDBJ whole genome shotgun (WGS) entry which is preliminary data.</text>
</comment>
<protein>
    <submittedName>
        <fullName evidence="2">Uncharacterized protein</fullName>
    </submittedName>
</protein>
<dbReference type="AlphaFoldDB" id="A0A7I9WC75"/>
<proteinExistence type="predicted"/>
<dbReference type="RefSeq" id="WP_234816324.1">
    <property type="nucleotide sequence ID" value="NZ_BLKS01000003.1"/>
</dbReference>